<accession>A0A3M9M4S8</accession>
<dbReference type="GO" id="GO:0006144">
    <property type="term" value="P:purine nucleobase metabolic process"/>
    <property type="evidence" value="ECO:0007669"/>
    <property type="project" value="UniProtKB-KW"/>
</dbReference>
<evidence type="ECO:0000256" key="4">
    <source>
        <dbReference type="ARBA" id="ARBA00022631"/>
    </source>
</evidence>
<dbReference type="NCBIfam" id="TIGR03180">
    <property type="entry name" value="UraD_2"/>
    <property type="match status" value="1"/>
</dbReference>
<keyword evidence="5" id="KW-0210">Decarboxylase</keyword>
<evidence type="ECO:0000256" key="6">
    <source>
        <dbReference type="ARBA" id="ARBA00023239"/>
    </source>
</evidence>
<gene>
    <name evidence="8" type="primary">uraD</name>
    <name evidence="8" type="ORF">EFY87_14870</name>
</gene>
<evidence type="ECO:0000259" key="7">
    <source>
        <dbReference type="Pfam" id="PF09349"/>
    </source>
</evidence>
<dbReference type="SUPFAM" id="SSF158694">
    <property type="entry name" value="UraD-Like"/>
    <property type="match status" value="1"/>
</dbReference>
<dbReference type="GO" id="GO:0019628">
    <property type="term" value="P:urate catabolic process"/>
    <property type="evidence" value="ECO:0007669"/>
    <property type="project" value="TreeGrafter"/>
</dbReference>
<dbReference type="Pfam" id="PF09349">
    <property type="entry name" value="OHCU_decarbox"/>
    <property type="match status" value="1"/>
</dbReference>
<dbReference type="InterPro" id="IPR036778">
    <property type="entry name" value="OHCU_decarboxylase_sf"/>
</dbReference>
<evidence type="ECO:0000256" key="5">
    <source>
        <dbReference type="ARBA" id="ARBA00022793"/>
    </source>
</evidence>
<comment type="pathway">
    <text evidence="2">Purine metabolism; urate degradation; (S)-allantoin from urate: step 3/3.</text>
</comment>
<dbReference type="PANTHER" id="PTHR43466">
    <property type="entry name" value="2-OXO-4-HYDROXY-4-CARBOXY-5-UREIDOIMIDAZOLINE DECARBOXYLASE-RELATED"/>
    <property type="match status" value="1"/>
</dbReference>
<evidence type="ECO:0000256" key="2">
    <source>
        <dbReference type="ARBA" id="ARBA00004754"/>
    </source>
</evidence>
<dbReference type="AlphaFoldDB" id="A0A3M9M4S8"/>
<name>A0A3M9M4S8_9MICO</name>
<proteinExistence type="predicted"/>
<comment type="caution">
    <text evidence="8">The sequence shown here is derived from an EMBL/GenBank/DDBJ whole genome shotgun (WGS) entry which is preliminary data.</text>
</comment>
<keyword evidence="6 8" id="KW-0456">Lyase</keyword>
<protein>
    <recommendedName>
        <fullName evidence="3">2-oxo-4-hydroxy-4-carboxy-5-ureidoimidazoline decarboxylase</fullName>
        <ecNumber evidence="3">4.1.1.97</ecNumber>
    </recommendedName>
</protein>
<dbReference type="Gene3D" id="1.10.3330.10">
    <property type="entry name" value="Oxo-4-hydroxy-4-carboxy-5-ureidoimidazoline decarboxylase"/>
    <property type="match status" value="1"/>
</dbReference>
<evidence type="ECO:0000313" key="9">
    <source>
        <dbReference type="Proteomes" id="UP000271678"/>
    </source>
</evidence>
<reference evidence="8 9" key="1">
    <citation type="submission" date="2018-11" db="EMBL/GenBank/DDBJ databases">
        <title>Draft genome of Simplicispira Flexivirga sp. BO-16.</title>
        <authorList>
            <person name="Im W.T."/>
        </authorList>
    </citation>
    <scope>NUCLEOTIDE SEQUENCE [LARGE SCALE GENOMIC DNA]</scope>
    <source>
        <strain evidence="8 9">BO-16</strain>
    </source>
</reference>
<dbReference type="EMBL" id="RJJQ01000016">
    <property type="protein sequence ID" value="RNI20506.1"/>
    <property type="molecule type" value="Genomic_DNA"/>
</dbReference>
<evidence type="ECO:0000313" key="8">
    <source>
        <dbReference type="EMBL" id="RNI20506.1"/>
    </source>
</evidence>
<dbReference type="Proteomes" id="UP000271678">
    <property type="component" value="Unassembled WGS sequence"/>
</dbReference>
<comment type="catalytic activity">
    <reaction evidence="1">
        <text>5-hydroxy-2-oxo-4-ureido-2,5-dihydro-1H-imidazole-5-carboxylate + H(+) = (S)-allantoin + CO2</text>
        <dbReference type="Rhea" id="RHEA:26301"/>
        <dbReference type="ChEBI" id="CHEBI:15378"/>
        <dbReference type="ChEBI" id="CHEBI:15678"/>
        <dbReference type="ChEBI" id="CHEBI:16526"/>
        <dbReference type="ChEBI" id="CHEBI:58639"/>
        <dbReference type="EC" id="4.1.1.97"/>
    </reaction>
</comment>
<feature type="domain" description="Oxo-4-hydroxy-4-carboxy-5-ureidoimidazoline decarboxylase" evidence="7">
    <location>
        <begin position="35"/>
        <end position="188"/>
    </location>
</feature>
<dbReference type="InterPro" id="IPR017595">
    <property type="entry name" value="OHCU_decarboxylase-2"/>
</dbReference>
<evidence type="ECO:0000256" key="1">
    <source>
        <dbReference type="ARBA" id="ARBA00001163"/>
    </source>
</evidence>
<dbReference type="InterPro" id="IPR018020">
    <property type="entry name" value="OHCU_decarboxylase"/>
</dbReference>
<dbReference type="NCBIfam" id="NF010372">
    <property type="entry name" value="PRK13798.1"/>
    <property type="match status" value="1"/>
</dbReference>
<organism evidence="8 9">
    <name type="scientific">Flexivirga caeni</name>
    <dbReference type="NCBI Taxonomy" id="2294115"/>
    <lineage>
        <taxon>Bacteria</taxon>
        <taxon>Bacillati</taxon>
        <taxon>Actinomycetota</taxon>
        <taxon>Actinomycetes</taxon>
        <taxon>Micrococcales</taxon>
        <taxon>Dermacoccaceae</taxon>
        <taxon>Flexivirga</taxon>
    </lineage>
</organism>
<keyword evidence="4" id="KW-0659">Purine metabolism</keyword>
<keyword evidence="9" id="KW-1185">Reference proteome</keyword>
<sequence length="193" mass="21368">MIAPDMHLDTRRATRHPFSMRNESSIQRNTLDEFNDAPGADAVRMLLPLCSSPAWATAVADRRPYDGVDALLTASDQVFAGLAIADLDAALTGHPRIGDRVTGHDTAADLSRSEQSAMQSADERVADQILRGNVTYEQRFDRVFLIRAAGRTPGEILAELRRRLANTDADEQAEVREQLRQITRLRLEGTFAP</sequence>
<dbReference type="EC" id="4.1.1.97" evidence="3"/>
<evidence type="ECO:0000256" key="3">
    <source>
        <dbReference type="ARBA" id="ARBA00012257"/>
    </source>
</evidence>
<dbReference type="PANTHER" id="PTHR43466:SF1">
    <property type="entry name" value="2-OXO-4-HYDROXY-4-CARBOXY-5-UREIDOIMIDAZOLINE DECARBOXYLASE-RELATED"/>
    <property type="match status" value="1"/>
</dbReference>
<dbReference type="GO" id="GO:0051997">
    <property type="term" value="F:2-oxo-4-hydroxy-4-carboxy-5-ureidoimidazoline decarboxylase activity"/>
    <property type="evidence" value="ECO:0007669"/>
    <property type="project" value="UniProtKB-EC"/>
</dbReference>